<gene>
    <name evidence="3" type="ORF">SAMN04488597_10469</name>
    <name evidence="4" type="ORF">SAMN04488598_11916</name>
    <name evidence="5" type="ORF">SAMN04515652_11828</name>
</gene>
<feature type="domain" description="UspA" evidence="2">
    <location>
        <begin position="3"/>
        <end position="150"/>
    </location>
</feature>
<dbReference type="InterPro" id="IPR006015">
    <property type="entry name" value="Universal_stress_UspA"/>
</dbReference>
<evidence type="ECO:0000256" key="1">
    <source>
        <dbReference type="ARBA" id="ARBA00008791"/>
    </source>
</evidence>
<organism evidence="3 8">
    <name type="scientific">Halanaerobium congolense</name>
    <dbReference type="NCBI Taxonomy" id="54121"/>
    <lineage>
        <taxon>Bacteria</taxon>
        <taxon>Bacillati</taxon>
        <taxon>Bacillota</taxon>
        <taxon>Clostridia</taxon>
        <taxon>Halanaerobiales</taxon>
        <taxon>Halanaerobiaceae</taxon>
        <taxon>Halanaerobium</taxon>
    </lineage>
</organism>
<dbReference type="Proteomes" id="UP000198612">
    <property type="component" value="Unassembled WGS sequence"/>
</dbReference>
<protein>
    <submittedName>
        <fullName evidence="3">Nucleotide-binding universal stress protein, UspA family</fullName>
    </submittedName>
</protein>
<dbReference type="Proteomes" id="UP000324896">
    <property type="component" value="Unassembled WGS sequence"/>
</dbReference>
<evidence type="ECO:0000313" key="3">
    <source>
        <dbReference type="EMBL" id="SDC28716.1"/>
    </source>
</evidence>
<dbReference type="PRINTS" id="PR01438">
    <property type="entry name" value="UNVRSLSTRESS"/>
</dbReference>
<sequence>MLKILVAIEGSESCSKVAQKAQELALLCKGNVTFLTIVSPDFKLVTSKEKLEAENKKLEMKKAETENALEICSMVYGQCELVLGEQGLKTKRVVKEGNYPAEDIVEYADENDFDLLVIADKGSKKLKDKLLGSTTEKIVRHAKTSVLVVK</sequence>
<dbReference type="Gene3D" id="3.40.50.620">
    <property type="entry name" value="HUPs"/>
    <property type="match status" value="1"/>
</dbReference>
<comment type="similarity">
    <text evidence="1">Belongs to the universal stress protein A family.</text>
</comment>
<dbReference type="CDD" id="cd00293">
    <property type="entry name" value="USP-like"/>
    <property type="match status" value="1"/>
</dbReference>
<evidence type="ECO:0000313" key="5">
    <source>
        <dbReference type="EMBL" id="SET02983.1"/>
    </source>
</evidence>
<dbReference type="InterPro" id="IPR006016">
    <property type="entry name" value="UspA"/>
</dbReference>
<evidence type="ECO:0000313" key="6">
    <source>
        <dbReference type="Proteomes" id="UP000198612"/>
    </source>
</evidence>
<dbReference type="PANTHER" id="PTHR46268">
    <property type="entry name" value="STRESS RESPONSE PROTEIN NHAX"/>
    <property type="match status" value="1"/>
</dbReference>
<accession>A0A1G6KEI0</accession>
<evidence type="ECO:0000259" key="2">
    <source>
        <dbReference type="Pfam" id="PF00582"/>
    </source>
</evidence>
<dbReference type="EMBL" id="FMYT01000004">
    <property type="protein sequence ID" value="SDC28716.1"/>
    <property type="molecule type" value="Genomic_DNA"/>
</dbReference>
<name>A0A1G6KEI0_9FIRM</name>
<evidence type="ECO:0000313" key="7">
    <source>
        <dbReference type="Proteomes" id="UP000199519"/>
    </source>
</evidence>
<dbReference type="Pfam" id="PF00582">
    <property type="entry name" value="Usp"/>
    <property type="match status" value="1"/>
</dbReference>
<dbReference type="AlphaFoldDB" id="A0A1G6KEI0"/>
<dbReference type="InterPro" id="IPR014729">
    <property type="entry name" value="Rossmann-like_a/b/a_fold"/>
</dbReference>
<evidence type="ECO:0000313" key="8">
    <source>
        <dbReference type="Proteomes" id="UP000324896"/>
    </source>
</evidence>
<dbReference type="EMBL" id="FNBJ01000019">
    <property type="protein sequence ID" value="SDF66860.1"/>
    <property type="molecule type" value="Genomic_DNA"/>
</dbReference>
<dbReference type="Proteomes" id="UP000199519">
    <property type="component" value="Unassembled WGS sequence"/>
</dbReference>
<evidence type="ECO:0000313" key="4">
    <source>
        <dbReference type="EMBL" id="SDF66860.1"/>
    </source>
</evidence>
<dbReference type="RefSeq" id="WP_089720331.1">
    <property type="nucleotide sequence ID" value="NZ_FMYT01000004.1"/>
</dbReference>
<dbReference type="SUPFAM" id="SSF52402">
    <property type="entry name" value="Adenine nucleotide alpha hydrolases-like"/>
    <property type="match status" value="1"/>
</dbReference>
<proteinExistence type="inferred from homology"/>
<reference evidence="6 7" key="1">
    <citation type="submission" date="2016-10" db="EMBL/GenBank/DDBJ databases">
        <authorList>
            <person name="Varghese N."/>
            <person name="Submissions S."/>
        </authorList>
    </citation>
    <scope>NUCLEOTIDE SEQUENCE [LARGE SCALE GENOMIC DNA]</scope>
    <source>
        <strain evidence="3 8">WG10</strain>
        <strain evidence="4 7">WG2</strain>
        <strain evidence="5 6">WG5</strain>
    </source>
</reference>
<dbReference type="EMBL" id="FOHG01000018">
    <property type="protein sequence ID" value="SET02983.1"/>
    <property type="molecule type" value="Genomic_DNA"/>
</dbReference>
<keyword evidence="7" id="KW-1185">Reference proteome</keyword>
<dbReference type="PANTHER" id="PTHR46268:SF6">
    <property type="entry name" value="UNIVERSAL STRESS PROTEIN UP12"/>
    <property type="match status" value="1"/>
</dbReference>